<dbReference type="InterPro" id="IPR045865">
    <property type="entry name" value="ACT-like_dom_sf"/>
</dbReference>
<keyword evidence="8" id="KW-0472">Membrane</keyword>
<dbReference type="GO" id="GO:0006865">
    <property type="term" value="P:amino acid transport"/>
    <property type="evidence" value="ECO:0007669"/>
    <property type="project" value="UniProtKB-KW"/>
</dbReference>
<dbReference type="CDD" id="cd03258">
    <property type="entry name" value="ABC_MetN_methionine_transporter"/>
    <property type="match status" value="1"/>
</dbReference>
<dbReference type="PROSITE" id="PS50893">
    <property type="entry name" value="ABC_TRANSPORTER_2"/>
    <property type="match status" value="1"/>
</dbReference>
<dbReference type="EMBL" id="WSLF01000002">
    <property type="protein sequence ID" value="KAE9636172.1"/>
    <property type="molecule type" value="Genomic_DNA"/>
</dbReference>
<dbReference type="FunFam" id="3.40.50.300:FF:000056">
    <property type="entry name" value="Cell division ATP-binding protein FtsE"/>
    <property type="match status" value="1"/>
</dbReference>
<evidence type="ECO:0000256" key="8">
    <source>
        <dbReference type="ARBA" id="ARBA00023136"/>
    </source>
</evidence>
<name>A0A7C8LG05_9FIRM</name>
<dbReference type="PANTHER" id="PTHR43166">
    <property type="entry name" value="AMINO ACID IMPORT ATP-BINDING PROTEIN"/>
    <property type="match status" value="1"/>
</dbReference>
<keyword evidence="5 10" id="KW-0067">ATP-binding</keyword>
<gene>
    <name evidence="10" type="ORF">GND95_03345</name>
</gene>
<dbReference type="Proteomes" id="UP000483018">
    <property type="component" value="Unassembled WGS sequence"/>
</dbReference>
<sequence length="337" mass="37680">MIQFQDVSVTYEGAEGKVKAVQKLSLNINKGEIFGIVGASGAGKSTLLRTINLLERPTEGRIFINNQDITDLKGEDLRLLRQKIGMIFQHFNLIKRKTVFENVAFPMVAAGKPKDEIQKRVNQLLNLVGLSDKSNAFPAQLSGGQKQRVGIARALANETEILLCDEPTSALDLETTKSILNLLKEINQKLGITIVIITHEMDVVKSICDRVAVMNDGQLLEAGNVYDVFVNPRNVFTKQLIEHTFHLEFPKQIFNDFKGRVLKIVYKGESATEPLISEVSKRYNVNLNIVHGKIEYIGDRPVGILVVDIEGEEREVQLAVDYINERTAFTEVVLYAS</sequence>
<dbReference type="PROSITE" id="PS00211">
    <property type="entry name" value="ABC_TRANSPORTER_1"/>
    <property type="match status" value="1"/>
</dbReference>
<accession>A0A7C8LG05</accession>
<keyword evidence="7" id="KW-0029">Amino-acid transport</keyword>
<evidence type="ECO:0000256" key="1">
    <source>
        <dbReference type="ARBA" id="ARBA00005417"/>
    </source>
</evidence>
<dbReference type="InterPro" id="IPR041701">
    <property type="entry name" value="MetN_ABC"/>
</dbReference>
<dbReference type="Gene3D" id="3.30.70.260">
    <property type="match status" value="1"/>
</dbReference>
<dbReference type="SMART" id="SM00930">
    <property type="entry name" value="NIL"/>
    <property type="match status" value="1"/>
</dbReference>
<evidence type="ECO:0000256" key="4">
    <source>
        <dbReference type="ARBA" id="ARBA00022741"/>
    </source>
</evidence>
<dbReference type="RefSeq" id="WP_158739426.1">
    <property type="nucleotide sequence ID" value="NZ_JAFBEP010000003.1"/>
</dbReference>
<keyword evidence="11" id="KW-1185">Reference proteome</keyword>
<dbReference type="SUPFAM" id="SSF55021">
    <property type="entry name" value="ACT-like"/>
    <property type="match status" value="1"/>
</dbReference>
<dbReference type="InterPro" id="IPR003439">
    <property type="entry name" value="ABC_transporter-like_ATP-bd"/>
</dbReference>
<reference evidence="10 11" key="1">
    <citation type="submission" date="2019-12" db="EMBL/GenBank/DDBJ databases">
        <title>Defluviitalea raffinosedens, isolated from a biogas fermenter, genome sequencing and characterization.</title>
        <authorList>
            <person name="Rettenmaier R."/>
            <person name="Schneider M."/>
            <person name="Neuhaus K."/>
            <person name="Liebl W."/>
            <person name="Zverlov V."/>
        </authorList>
    </citation>
    <scope>NUCLEOTIDE SEQUENCE [LARGE SCALE GENOMIC DNA]</scope>
    <source>
        <strain evidence="10 11">249c-K6</strain>
    </source>
</reference>
<dbReference type="AlphaFoldDB" id="A0A7C8LG05"/>
<keyword evidence="4" id="KW-0547">Nucleotide-binding</keyword>
<dbReference type="Pfam" id="PF09383">
    <property type="entry name" value="NIL"/>
    <property type="match status" value="1"/>
</dbReference>
<evidence type="ECO:0000256" key="7">
    <source>
        <dbReference type="ARBA" id="ARBA00022970"/>
    </source>
</evidence>
<dbReference type="GO" id="GO:0005524">
    <property type="term" value="F:ATP binding"/>
    <property type="evidence" value="ECO:0007669"/>
    <property type="project" value="UniProtKB-KW"/>
</dbReference>
<keyword evidence="6" id="KW-1278">Translocase</keyword>
<evidence type="ECO:0000313" key="10">
    <source>
        <dbReference type="EMBL" id="KAE9636172.1"/>
    </source>
</evidence>
<evidence type="ECO:0000259" key="9">
    <source>
        <dbReference type="PROSITE" id="PS50893"/>
    </source>
</evidence>
<dbReference type="Gene3D" id="3.40.50.300">
    <property type="entry name" value="P-loop containing nucleotide triphosphate hydrolases"/>
    <property type="match status" value="1"/>
</dbReference>
<dbReference type="OrthoDB" id="9804199at2"/>
<dbReference type="GO" id="GO:0016887">
    <property type="term" value="F:ATP hydrolysis activity"/>
    <property type="evidence" value="ECO:0007669"/>
    <property type="project" value="InterPro"/>
</dbReference>
<dbReference type="InterPro" id="IPR050086">
    <property type="entry name" value="MetN_ABC_transporter-like"/>
</dbReference>
<evidence type="ECO:0000313" key="11">
    <source>
        <dbReference type="Proteomes" id="UP000483018"/>
    </source>
</evidence>
<comment type="caution">
    <text evidence="10">The sequence shown here is derived from an EMBL/GenBank/DDBJ whole genome shotgun (WGS) entry which is preliminary data.</text>
</comment>
<evidence type="ECO:0000256" key="6">
    <source>
        <dbReference type="ARBA" id="ARBA00022967"/>
    </source>
</evidence>
<comment type="similarity">
    <text evidence="1">Belongs to the ABC transporter superfamily.</text>
</comment>
<dbReference type="SUPFAM" id="SSF52540">
    <property type="entry name" value="P-loop containing nucleoside triphosphate hydrolases"/>
    <property type="match status" value="1"/>
</dbReference>
<evidence type="ECO:0000256" key="5">
    <source>
        <dbReference type="ARBA" id="ARBA00022840"/>
    </source>
</evidence>
<protein>
    <submittedName>
        <fullName evidence="10">ATP-binding cassette domain-containing protein</fullName>
    </submittedName>
</protein>
<dbReference type="InterPro" id="IPR018449">
    <property type="entry name" value="NIL_domain"/>
</dbReference>
<feature type="domain" description="ABC transporter" evidence="9">
    <location>
        <begin position="2"/>
        <end position="241"/>
    </location>
</feature>
<keyword evidence="3" id="KW-1003">Cell membrane</keyword>
<dbReference type="GO" id="GO:0005886">
    <property type="term" value="C:plasma membrane"/>
    <property type="evidence" value="ECO:0007669"/>
    <property type="project" value="UniProtKB-ARBA"/>
</dbReference>
<dbReference type="InterPro" id="IPR017871">
    <property type="entry name" value="ABC_transporter-like_CS"/>
</dbReference>
<dbReference type="PANTHER" id="PTHR43166:SF30">
    <property type="entry name" value="METHIONINE IMPORT ATP-BINDING PROTEIN METN"/>
    <property type="match status" value="1"/>
</dbReference>
<dbReference type="InterPro" id="IPR027417">
    <property type="entry name" value="P-loop_NTPase"/>
</dbReference>
<evidence type="ECO:0000256" key="3">
    <source>
        <dbReference type="ARBA" id="ARBA00022475"/>
    </source>
</evidence>
<keyword evidence="2" id="KW-0813">Transport</keyword>
<dbReference type="InterPro" id="IPR003593">
    <property type="entry name" value="AAA+_ATPase"/>
</dbReference>
<dbReference type="Pfam" id="PF00005">
    <property type="entry name" value="ABC_tran"/>
    <property type="match status" value="1"/>
</dbReference>
<proteinExistence type="inferred from homology"/>
<organism evidence="10 11">
    <name type="scientific">Defluviitalea raffinosedens</name>
    <dbReference type="NCBI Taxonomy" id="1450156"/>
    <lineage>
        <taxon>Bacteria</taxon>
        <taxon>Bacillati</taxon>
        <taxon>Bacillota</taxon>
        <taxon>Clostridia</taxon>
        <taxon>Lachnospirales</taxon>
        <taxon>Defluviitaleaceae</taxon>
        <taxon>Defluviitalea</taxon>
    </lineage>
</organism>
<evidence type="ECO:0000256" key="2">
    <source>
        <dbReference type="ARBA" id="ARBA00022448"/>
    </source>
</evidence>
<dbReference type="SMART" id="SM00382">
    <property type="entry name" value="AAA"/>
    <property type="match status" value="1"/>
</dbReference>